<evidence type="ECO:0000313" key="3">
    <source>
        <dbReference type="EMBL" id="KAJ8066379.1"/>
    </source>
</evidence>
<reference evidence="3" key="1">
    <citation type="submission" date="2022-11" db="EMBL/GenBank/DDBJ databases">
        <title>Genome Resource of Sclerotinia nivalis Strain SnTB1, a Plant Pathogen Isolated from American Ginseng.</title>
        <authorList>
            <person name="Fan S."/>
        </authorList>
    </citation>
    <scope>NUCLEOTIDE SEQUENCE</scope>
    <source>
        <strain evidence="3">SnTB1</strain>
    </source>
</reference>
<dbReference type="Proteomes" id="UP001152300">
    <property type="component" value="Unassembled WGS sequence"/>
</dbReference>
<protein>
    <recommendedName>
        <fullName evidence="2">J domain-containing protein</fullName>
    </recommendedName>
</protein>
<sequence length="321" mass="37861">MSLVPVTEDYYMILEVVQTAALDQITKSYKQQALKLHPDKNPSHDATEAFQLLGRAYETLRDEGKRRAYDLIYPSVTKVRSPPQAKQNPPAKQAPHTQNSEAPSPQAKQRPHTRKSEALSETAQIAILQRSKREREAEWQALKNSYDSSILELQTEIQWLQQEIKNLDSIEAFEARKKARENSWGTWLVSPIGKKVEDGEERKDRERQKRRIEKDWKERRLELGRALLKELESLIKDAEKELDAEDLDDDLKMGILYKIWSREAEERQKREKMEREKKAREMQEKERVELESTAKIWKQEQEKQKREAADSLRKEEKENKK</sequence>
<feature type="domain" description="J" evidence="2">
    <location>
        <begin position="9"/>
        <end position="73"/>
    </location>
</feature>
<dbReference type="InterPro" id="IPR036869">
    <property type="entry name" value="J_dom_sf"/>
</dbReference>
<dbReference type="Gene3D" id="1.10.287.110">
    <property type="entry name" value="DnaJ domain"/>
    <property type="match status" value="1"/>
</dbReference>
<dbReference type="GO" id="GO:0071218">
    <property type="term" value="P:cellular response to misfolded protein"/>
    <property type="evidence" value="ECO:0007669"/>
    <property type="project" value="TreeGrafter"/>
</dbReference>
<keyword evidence="4" id="KW-1185">Reference proteome</keyword>
<dbReference type="GO" id="GO:0005789">
    <property type="term" value="C:endoplasmic reticulum membrane"/>
    <property type="evidence" value="ECO:0007669"/>
    <property type="project" value="TreeGrafter"/>
</dbReference>
<accession>A0A9X0DKJ2</accession>
<dbReference type="SMART" id="SM00271">
    <property type="entry name" value="DnaJ"/>
    <property type="match status" value="1"/>
</dbReference>
<feature type="region of interest" description="Disordered" evidence="1">
    <location>
        <begin position="74"/>
        <end position="122"/>
    </location>
</feature>
<feature type="compositionally biased region" description="Polar residues" evidence="1">
    <location>
        <begin position="96"/>
        <end position="107"/>
    </location>
</feature>
<gene>
    <name evidence="3" type="ORF">OCU04_005446</name>
</gene>
<dbReference type="InterPro" id="IPR001623">
    <property type="entry name" value="DnaJ_domain"/>
</dbReference>
<dbReference type="CDD" id="cd06257">
    <property type="entry name" value="DnaJ"/>
    <property type="match status" value="1"/>
</dbReference>
<dbReference type="AlphaFoldDB" id="A0A9X0DKJ2"/>
<evidence type="ECO:0000313" key="4">
    <source>
        <dbReference type="Proteomes" id="UP001152300"/>
    </source>
</evidence>
<dbReference type="Pfam" id="PF00226">
    <property type="entry name" value="DnaJ"/>
    <property type="match status" value="1"/>
</dbReference>
<dbReference type="InterPro" id="IPR018253">
    <property type="entry name" value="DnaJ_domain_CS"/>
</dbReference>
<name>A0A9X0DKJ2_9HELO</name>
<dbReference type="PANTHER" id="PTHR43908">
    <property type="entry name" value="AT29763P-RELATED"/>
    <property type="match status" value="1"/>
</dbReference>
<dbReference type="InterPro" id="IPR051100">
    <property type="entry name" value="DnaJ_subfamily_B/C"/>
</dbReference>
<dbReference type="PROSITE" id="PS50076">
    <property type="entry name" value="DNAJ_2"/>
    <property type="match status" value="1"/>
</dbReference>
<dbReference type="PROSITE" id="PS00636">
    <property type="entry name" value="DNAJ_1"/>
    <property type="match status" value="1"/>
</dbReference>
<dbReference type="GO" id="GO:0030544">
    <property type="term" value="F:Hsp70 protein binding"/>
    <property type="evidence" value="ECO:0007669"/>
    <property type="project" value="TreeGrafter"/>
</dbReference>
<comment type="caution">
    <text evidence="3">The sequence shown here is derived from an EMBL/GenBank/DDBJ whole genome shotgun (WGS) entry which is preliminary data.</text>
</comment>
<evidence type="ECO:0000259" key="2">
    <source>
        <dbReference type="PROSITE" id="PS50076"/>
    </source>
</evidence>
<dbReference type="SUPFAM" id="SSF46565">
    <property type="entry name" value="Chaperone J-domain"/>
    <property type="match status" value="1"/>
</dbReference>
<dbReference type="EMBL" id="JAPEIS010000005">
    <property type="protein sequence ID" value="KAJ8066379.1"/>
    <property type="molecule type" value="Genomic_DNA"/>
</dbReference>
<dbReference type="PANTHER" id="PTHR43908:SF3">
    <property type="entry name" value="AT29763P-RELATED"/>
    <property type="match status" value="1"/>
</dbReference>
<evidence type="ECO:0000256" key="1">
    <source>
        <dbReference type="SAM" id="MobiDB-lite"/>
    </source>
</evidence>
<proteinExistence type="predicted"/>
<dbReference type="OrthoDB" id="442087at2759"/>
<feature type="region of interest" description="Disordered" evidence="1">
    <location>
        <begin position="265"/>
        <end position="321"/>
    </location>
</feature>
<dbReference type="PRINTS" id="PR00625">
    <property type="entry name" value="JDOMAIN"/>
</dbReference>
<feature type="compositionally biased region" description="Low complexity" evidence="1">
    <location>
        <begin position="82"/>
        <end position="95"/>
    </location>
</feature>
<organism evidence="3 4">
    <name type="scientific">Sclerotinia nivalis</name>
    <dbReference type="NCBI Taxonomy" id="352851"/>
    <lineage>
        <taxon>Eukaryota</taxon>
        <taxon>Fungi</taxon>
        <taxon>Dikarya</taxon>
        <taxon>Ascomycota</taxon>
        <taxon>Pezizomycotina</taxon>
        <taxon>Leotiomycetes</taxon>
        <taxon>Helotiales</taxon>
        <taxon>Sclerotiniaceae</taxon>
        <taxon>Sclerotinia</taxon>
    </lineage>
</organism>